<name>A0A4U8UQJ0_STECR</name>
<feature type="signal peptide" evidence="1">
    <location>
        <begin position="1"/>
        <end position="23"/>
    </location>
</feature>
<protein>
    <submittedName>
        <fullName evidence="2">Uncharacterized protein</fullName>
    </submittedName>
</protein>
<organism evidence="2 3">
    <name type="scientific">Steinernema carpocapsae</name>
    <name type="common">Entomopathogenic nematode</name>
    <dbReference type="NCBI Taxonomy" id="34508"/>
    <lineage>
        <taxon>Eukaryota</taxon>
        <taxon>Metazoa</taxon>
        <taxon>Ecdysozoa</taxon>
        <taxon>Nematoda</taxon>
        <taxon>Chromadorea</taxon>
        <taxon>Rhabditida</taxon>
        <taxon>Tylenchina</taxon>
        <taxon>Panagrolaimomorpha</taxon>
        <taxon>Strongyloidoidea</taxon>
        <taxon>Steinernematidae</taxon>
        <taxon>Steinernema</taxon>
    </lineage>
</organism>
<keyword evidence="3" id="KW-1185">Reference proteome</keyword>
<keyword evidence="1" id="KW-0732">Signal</keyword>
<dbReference type="Proteomes" id="UP000298663">
    <property type="component" value="Chromosome X"/>
</dbReference>
<reference evidence="2 3" key="1">
    <citation type="journal article" date="2015" name="Genome Biol.">
        <title>Comparative genomics of Steinernema reveals deeply conserved gene regulatory networks.</title>
        <authorList>
            <person name="Dillman A.R."/>
            <person name="Macchietto M."/>
            <person name="Porter C.F."/>
            <person name="Rogers A."/>
            <person name="Williams B."/>
            <person name="Antoshechkin I."/>
            <person name="Lee M.M."/>
            <person name="Goodwin Z."/>
            <person name="Lu X."/>
            <person name="Lewis E.E."/>
            <person name="Goodrich-Blair H."/>
            <person name="Stock S.P."/>
            <person name="Adams B.J."/>
            <person name="Sternberg P.W."/>
            <person name="Mortazavi A."/>
        </authorList>
    </citation>
    <scope>NUCLEOTIDE SEQUENCE [LARGE SCALE GENOMIC DNA]</scope>
    <source>
        <strain evidence="2 3">ALL</strain>
    </source>
</reference>
<feature type="chain" id="PRO_5020651646" evidence="1">
    <location>
        <begin position="24"/>
        <end position="84"/>
    </location>
</feature>
<dbReference type="EMBL" id="AZBU02000001">
    <property type="protein sequence ID" value="TMS35281.1"/>
    <property type="molecule type" value="Genomic_DNA"/>
</dbReference>
<dbReference type="OrthoDB" id="5876419at2759"/>
<sequence length="84" mass="9706">MDSFHSILVAFLSALFCVVHVCCQAEMNDYYSLDEISGVPPSYAPQLPRHRLLQMHVFARPDLMLRKRVSEQEINSLLRNTWLG</sequence>
<evidence type="ECO:0000313" key="2">
    <source>
        <dbReference type="EMBL" id="TMS35281.1"/>
    </source>
</evidence>
<evidence type="ECO:0000313" key="3">
    <source>
        <dbReference type="Proteomes" id="UP000298663"/>
    </source>
</evidence>
<evidence type="ECO:0000256" key="1">
    <source>
        <dbReference type="SAM" id="SignalP"/>
    </source>
</evidence>
<proteinExistence type="predicted"/>
<gene>
    <name evidence="2" type="ORF">L596_002717</name>
</gene>
<reference evidence="2 3" key="2">
    <citation type="journal article" date="2019" name="G3 (Bethesda)">
        <title>Hybrid Assembly of the Genome of the Entomopathogenic Nematode Steinernema carpocapsae Identifies the X-Chromosome.</title>
        <authorList>
            <person name="Serra L."/>
            <person name="Macchietto M."/>
            <person name="Macias-Munoz A."/>
            <person name="McGill C.J."/>
            <person name="Rodriguez I.M."/>
            <person name="Rodriguez B."/>
            <person name="Murad R."/>
            <person name="Mortazavi A."/>
        </authorList>
    </citation>
    <scope>NUCLEOTIDE SEQUENCE [LARGE SCALE GENOMIC DNA]</scope>
    <source>
        <strain evidence="2 3">ALL</strain>
    </source>
</reference>
<comment type="caution">
    <text evidence="2">The sequence shown here is derived from an EMBL/GenBank/DDBJ whole genome shotgun (WGS) entry which is preliminary data.</text>
</comment>
<accession>A0A4U8UQJ0</accession>
<dbReference type="AlphaFoldDB" id="A0A4U8UQJ0"/>
<dbReference type="EMBL" id="CM016762">
    <property type="protein sequence ID" value="TMS35281.1"/>
    <property type="molecule type" value="Genomic_DNA"/>
</dbReference>